<accession>A0A3L6RZ48</accession>
<evidence type="ECO:0000256" key="5">
    <source>
        <dbReference type="ARBA" id="ARBA00022692"/>
    </source>
</evidence>
<protein>
    <recommendedName>
        <fullName evidence="10">Dolichyl-diphosphooligosaccharide--protein glycosyltransferase subunit 1</fullName>
    </recommendedName>
</protein>
<evidence type="ECO:0000313" key="11">
    <source>
        <dbReference type="EMBL" id="RLN12296.1"/>
    </source>
</evidence>
<comment type="function">
    <text evidence="1 10">Subunit of the oligosaccharyl transferase (OST) complex that catalyzes the initial transfer of a defined glycan (Glc(3)Man(9)GlcNAc(2) in eukaryotes) from the lipid carrier dolichol-pyrophosphate to an asparagine residue within an Asn-X-Ser/Thr consensus motif in nascent polypeptide chains, the first step in protein N-glycosylation. N-glycosylation occurs cotranslationally and the complex associates with the Sec61 complex at the channel-forming translocon complex that mediates protein translocation across the endoplasmic reticulum (ER). All subunits are required for a maximal enzyme activity.</text>
</comment>
<comment type="subunit">
    <text evidence="10">Component of the oligosaccharyltransferase (OST) complex.</text>
</comment>
<dbReference type="InterPro" id="IPR007676">
    <property type="entry name" value="Ribophorin_I"/>
</dbReference>
<dbReference type="EMBL" id="PQIB02000006">
    <property type="protein sequence ID" value="RLN12296.1"/>
    <property type="molecule type" value="Genomic_DNA"/>
</dbReference>
<dbReference type="OrthoDB" id="310030at2759"/>
<evidence type="ECO:0000313" key="12">
    <source>
        <dbReference type="Proteomes" id="UP000275267"/>
    </source>
</evidence>
<dbReference type="STRING" id="4540.A0A3L6RZ48"/>
<comment type="pathway">
    <text evidence="3 10">Protein modification; protein glycosylation.</text>
</comment>
<dbReference type="PANTHER" id="PTHR21049:SF2">
    <property type="entry name" value="DOLICHYL-DIPHOSPHOOLIGOSACCHARIDE--PROTEIN GLYCOSYLTRANSFERASE SUBUNIT 1B"/>
    <property type="match status" value="1"/>
</dbReference>
<comment type="similarity">
    <text evidence="4 10">Belongs to the OST1 family.</text>
</comment>
<dbReference type="Pfam" id="PF04597">
    <property type="entry name" value="Ribophorin_I"/>
    <property type="match status" value="2"/>
</dbReference>
<dbReference type="AlphaFoldDB" id="A0A3L6RZ48"/>
<evidence type="ECO:0000256" key="7">
    <source>
        <dbReference type="ARBA" id="ARBA00022824"/>
    </source>
</evidence>
<evidence type="ECO:0000256" key="4">
    <source>
        <dbReference type="ARBA" id="ARBA00008905"/>
    </source>
</evidence>
<keyword evidence="7 10" id="KW-0256">Endoplasmic reticulum</keyword>
<dbReference type="GO" id="GO:0008250">
    <property type="term" value="C:oligosaccharyltransferase complex"/>
    <property type="evidence" value="ECO:0007669"/>
    <property type="project" value="UniProtKB-UniRule"/>
</dbReference>
<keyword evidence="6" id="KW-0732">Signal</keyword>
<dbReference type="GO" id="GO:0018279">
    <property type="term" value="P:protein N-linked glycosylation via asparagine"/>
    <property type="evidence" value="ECO:0007669"/>
    <property type="project" value="TreeGrafter"/>
</dbReference>
<name>A0A3L6RZ48_PANMI</name>
<evidence type="ECO:0000256" key="2">
    <source>
        <dbReference type="ARBA" id="ARBA00004115"/>
    </source>
</evidence>
<gene>
    <name evidence="11" type="ORF">C2845_PM09G02900</name>
</gene>
<organism evidence="11 12">
    <name type="scientific">Panicum miliaceum</name>
    <name type="common">Proso millet</name>
    <name type="synonym">Broomcorn millet</name>
    <dbReference type="NCBI Taxonomy" id="4540"/>
    <lineage>
        <taxon>Eukaryota</taxon>
        <taxon>Viridiplantae</taxon>
        <taxon>Streptophyta</taxon>
        <taxon>Embryophyta</taxon>
        <taxon>Tracheophyta</taxon>
        <taxon>Spermatophyta</taxon>
        <taxon>Magnoliopsida</taxon>
        <taxon>Liliopsida</taxon>
        <taxon>Poales</taxon>
        <taxon>Poaceae</taxon>
        <taxon>PACMAD clade</taxon>
        <taxon>Panicoideae</taxon>
        <taxon>Panicodae</taxon>
        <taxon>Paniceae</taxon>
        <taxon>Panicinae</taxon>
        <taxon>Panicum</taxon>
        <taxon>Panicum sect. Panicum</taxon>
    </lineage>
</organism>
<dbReference type="Proteomes" id="UP000275267">
    <property type="component" value="Unassembled WGS sequence"/>
</dbReference>
<evidence type="ECO:0000256" key="8">
    <source>
        <dbReference type="ARBA" id="ARBA00022989"/>
    </source>
</evidence>
<proteinExistence type="inferred from homology"/>
<dbReference type="GO" id="GO:0016740">
    <property type="term" value="F:transferase activity"/>
    <property type="evidence" value="ECO:0007669"/>
    <property type="project" value="UniProtKB-KW"/>
</dbReference>
<evidence type="ECO:0000256" key="6">
    <source>
        <dbReference type="ARBA" id="ARBA00022729"/>
    </source>
</evidence>
<keyword evidence="5" id="KW-0812">Transmembrane</keyword>
<dbReference type="UniPathway" id="UPA00378"/>
<dbReference type="PANTHER" id="PTHR21049">
    <property type="entry name" value="RIBOPHORIN I"/>
    <property type="match status" value="1"/>
</dbReference>
<evidence type="ECO:0000256" key="1">
    <source>
        <dbReference type="ARBA" id="ARBA00002791"/>
    </source>
</evidence>
<reference evidence="12" key="1">
    <citation type="journal article" date="2019" name="Nat. Commun.">
        <title>The genome of broomcorn millet.</title>
        <authorList>
            <person name="Zou C."/>
            <person name="Miki D."/>
            <person name="Li D."/>
            <person name="Tang Q."/>
            <person name="Xiao L."/>
            <person name="Rajput S."/>
            <person name="Deng P."/>
            <person name="Jia W."/>
            <person name="Huang R."/>
            <person name="Zhang M."/>
            <person name="Sun Y."/>
            <person name="Hu J."/>
            <person name="Fu X."/>
            <person name="Schnable P.S."/>
            <person name="Li F."/>
            <person name="Zhang H."/>
            <person name="Feng B."/>
            <person name="Zhu X."/>
            <person name="Liu R."/>
            <person name="Schnable J.C."/>
            <person name="Zhu J.-K."/>
            <person name="Zhang H."/>
        </authorList>
    </citation>
    <scope>NUCLEOTIDE SEQUENCE [LARGE SCALE GENOMIC DNA]</scope>
</reference>
<keyword evidence="12" id="KW-1185">Reference proteome</keyword>
<sequence length="346" mass="39288">MEKAHEPLRVEPSDLPATTPNGARLFSALLGAHLKPGEATTLEVVYVLTHVLDPSPAGIVSQSEPHQLVYYHDSAVLLTPYHVLEQVTYIKVPSNRIESFTKVDPTSRAGAEMKYGTYYNRMPITYLPISVRYEVGPFAVVEKLERKVDIPRRGHIKVTDQYKMKRDGAWYKRIFTRNFLARPECPWIWPFANTLLSSNKDRLYFTLLQGPRYGWHCTFTTGYGLASEDFLFESVDGRRYINLTFGFPQLDTVVDDFATTVVLPEGSKNPQPIVPFPTECLPPFSVLEDYCVIMIFATDAGELYLYVAGRAKVVLRKKNVVGEHSVPFQVYYESNPIFMLADSLTL</sequence>
<evidence type="ECO:0000256" key="3">
    <source>
        <dbReference type="ARBA" id="ARBA00004922"/>
    </source>
</evidence>
<keyword evidence="8" id="KW-1133">Transmembrane helix</keyword>
<comment type="caution">
    <text evidence="11">The sequence shown here is derived from an EMBL/GenBank/DDBJ whole genome shotgun (WGS) entry which is preliminary data.</text>
</comment>
<evidence type="ECO:0000256" key="9">
    <source>
        <dbReference type="ARBA" id="ARBA00023136"/>
    </source>
</evidence>
<keyword evidence="9" id="KW-0472">Membrane</keyword>
<comment type="subcellular location">
    <subcellularLocation>
        <location evidence="2 10">Endoplasmic reticulum membrane</location>
        <topology evidence="2 10">Single-pass type I membrane protein</topology>
    </subcellularLocation>
</comment>
<evidence type="ECO:0000256" key="10">
    <source>
        <dbReference type="RuleBase" id="RU361143"/>
    </source>
</evidence>